<dbReference type="InterPro" id="IPR038297">
    <property type="entry name" value="CcmH/CycL/NrfF/Ccl2_sf"/>
</dbReference>
<evidence type="ECO:0000313" key="10">
    <source>
        <dbReference type="Proteomes" id="UP000054717"/>
    </source>
</evidence>
<gene>
    <name evidence="9" type="primary">ccmH</name>
    <name evidence="9" type="ORF">AWB66_05209</name>
</gene>
<keyword evidence="7" id="KW-1133">Transmembrane helix</keyword>
<dbReference type="FunFam" id="1.10.8.640:FF:000001">
    <property type="entry name" value="Cytochrome c-type biogenesis protein"/>
    <property type="match status" value="1"/>
</dbReference>
<dbReference type="STRING" id="326475.AWB66_05209"/>
<evidence type="ECO:0000259" key="8">
    <source>
        <dbReference type="Pfam" id="PF03918"/>
    </source>
</evidence>
<organism evidence="9 10">
    <name type="scientific">Caballeronia telluris</name>
    <dbReference type="NCBI Taxonomy" id="326475"/>
    <lineage>
        <taxon>Bacteria</taxon>
        <taxon>Pseudomonadati</taxon>
        <taxon>Pseudomonadota</taxon>
        <taxon>Betaproteobacteria</taxon>
        <taxon>Burkholderiales</taxon>
        <taxon>Burkholderiaceae</taxon>
        <taxon>Caballeronia</taxon>
    </lineage>
</organism>
<dbReference type="AlphaFoldDB" id="A0A158K4Q4"/>
<dbReference type="GO" id="GO:0005886">
    <property type="term" value="C:plasma membrane"/>
    <property type="evidence" value="ECO:0007669"/>
    <property type="project" value="TreeGrafter"/>
</dbReference>
<dbReference type="RefSeq" id="WP_235021240.1">
    <property type="nucleotide sequence ID" value="NZ_FCNZ02000026.1"/>
</dbReference>
<keyword evidence="3 7" id="KW-0479">Metal-binding</keyword>
<evidence type="ECO:0000256" key="5">
    <source>
        <dbReference type="ARBA" id="ARBA00022748"/>
    </source>
</evidence>
<evidence type="ECO:0000256" key="2">
    <source>
        <dbReference type="ARBA" id="ARBA00022617"/>
    </source>
</evidence>
<dbReference type="EMBL" id="FCNZ02000026">
    <property type="protein sequence ID" value="SAL75510.1"/>
    <property type="molecule type" value="Genomic_DNA"/>
</dbReference>
<dbReference type="PANTHER" id="PTHR47870">
    <property type="entry name" value="CYTOCHROME C-TYPE BIOGENESIS PROTEIN CCMH"/>
    <property type="match status" value="1"/>
</dbReference>
<keyword evidence="7" id="KW-0472">Membrane</keyword>
<keyword evidence="5" id="KW-0201">Cytochrome c-type biogenesis</keyword>
<feature type="domain" description="CcmH/CycL/Ccl2/NrfF N-terminal" evidence="8">
    <location>
        <begin position="15"/>
        <end position="153"/>
    </location>
</feature>
<evidence type="ECO:0000256" key="6">
    <source>
        <dbReference type="ARBA" id="ARBA00023004"/>
    </source>
</evidence>
<evidence type="ECO:0000256" key="1">
    <source>
        <dbReference type="ARBA" id="ARBA00010342"/>
    </source>
</evidence>
<feature type="transmembrane region" description="Helical" evidence="7">
    <location>
        <begin position="109"/>
        <end position="131"/>
    </location>
</feature>
<evidence type="ECO:0000256" key="7">
    <source>
        <dbReference type="RuleBase" id="RU364112"/>
    </source>
</evidence>
<dbReference type="GO" id="GO:0046872">
    <property type="term" value="F:metal ion binding"/>
    <property type="evidence" value="ECO:0007669"/>
    <property type="project" value="UniProtKB-KW"/>
</dbReference>
<comment type="similarity">
    <text evidence="1 7">Belongs to the CcmH/CycL/Ccl2/NrfF family.</text>
</comment>
<reference evidence="9" key="1">
    <citation type="submission" date="2016-01" db="EMBL/GenBank/DDBJ databases">
        <authorList>
            <person name="Peeters Charlotte."/>
        </authorList>
    </citation>
    <scope>NUCLEOTIDE SEQUENCE</scope>
    <source>
        <strain evidence="9">LMG 22936</strain>
    </source>
</reference>
<dbReference type="InterPro" id="IPR051263">
    <property type="entry name" value="C-type_cytochrome_biogenesis"/>
</dbReference>
<name>A0A158K4Q4_9BURK</name>
<sequence>MTSGFARAMWFAMTFAMTLATTLALTTHAHAAPDAAQAARIREIEQSLRCLVCQNETLADSTADLAADLRAKVVEQVEGGATDQQVRDYMTQRYGDFVLYSPPWRPRTWLLWLGPFLLLGVGVAALSRIVARRRTMNARTLSDDERRRVGALLARHPGEPGS</sequence>
<keyword evidence="2 7" id="KW-0349">Heme</keyword>
<keyword evidence="6 7" id="KW-0408">Iron</keyword>
<evidence type="ECO:0000313" key="9">
    <source>
        <dbReference type="EMBL" id="SAL75510.1"/>
    </source>
</evidence>
<keyword evidence="10" id="KW-1185">Reference proteome</keyword>
<accession>A0A158K4Q4</accession>
<dbReference type="Pfam" id="PF03918">
    <property type="entry name" value="CcmH"/>
    <property type="match status" value="1"/>
</dbReference>
<evidence type="ECO:0000256" key="4">
    <source>
        <dbReference type="ARBA" id="ARBA00022729"/>
    </source>
</evidence>
<dbReference type="Proteomes" id="UP000054717">
    <property type="component" value="Unassembled WGS sequence"/>
</dbReference>
<keyword evidence="4 7" id="KW-0732">Signal</keyword>
<comment type="function">
    <text evidence="7">Possible subunit of a heme lyase.</text>
</comment>
<dbReference type="GO" id="GO:0017004">
    <property type="term" value="P:cytochrome complex assembly"/>
    <property type="evidence" value="ECO:0007669"/>
    <property type="project" value="UniProtKB-KW"/>
</dbReference>
<feature type="signal peptide" evidence="7">
    <location>
        <begin position="1"/>
        <end position="31"/>
    </location>
</feature>
<dbReference type="CDD" id="cd16378">
    <property type="entry name" value="CcmH_N"/>
    <property type="match status" value="1"/>
</dbReference>
<proteinExistence type="inferred from homology"/>
<dbReference type="InterPro" id="IPR005616">
    <property type="entry name" value="CcmH/CycL/Ccl2/NrfF_N"/>
</dbReference>
<feature type="chain" id="PRO_5011018958" description="Cytochrome c-type biogenesis protein" evidence="7">
    <location>
        <begin position="32"/>
        <end position="162"/>
    </location>
</feature>
<protein>
    <recommendedName>
        <fullName evidence="7">Cytochrome c-type biogenesis protein</fullName>
    </recommendedName>
</protein>
<comment type="caution">
    <text evidence="9">The sequence shown here is derived from an EMBL/GenBank/DDBJ whole genome shotgun (WGS) entry which is preliminary data.</text>
</comment>
<evidence type="ECO:0000256" key="3">
    <source>
        <dbReference type="ARBA" id="ARBA00022723"/>
    </source>
</evidence>
<keyword evidence="7" id="KW-0812">Transmembrane</keyword>
<dbReference type="Gene3D" id="1.10.8.640">
    <property type="entry name" value="Cytochrome C biogenesis protein"/>
    <property type="match status" value="1"/>
</dbReference>
<dbReference type="PANTHER" id="PTHR47870:SF1">
    <property type="entry name" value="CYTOCHROME C-TYPE BIOGENESIS PROTEIN CCMH"/>
    <property type="match status" value="1"/>
</dbReference>